<dbReference type="InterPro" id="IPR032710">
    <property type="entry name" value="NTF2-like_dom_sf"/>
</dbReference>
<evidence type="ECO:0000313" key="3">
    <source>
        <dbReference type="Proteomes" id="UP001152876"/>
    </source>
</evidence>
<evidence type="ECO:0000313" key="2">
    <source>
        <dbReference type="EMBL" id="MDG5978004.1"/>
    </source>
</evidence>
<proteinExistence type="predicted"/>
<dbReference type="Gene3D" id="3.10.450.50">
    <property type="match status" value="1"/>
</dbReference>
<sequence>MNNIDIAKSYIKAVQTGDQATLGSLISPDVIWHQPGHNRFSGTHRGMAAVGPMLGKMMEVSQGTFAITRADHYMANGDWVAITIEFAGQANGLKLKQPGVDLIRIEGGKIVEVRLFSSDQTQEDAFWGQ</sequence>
<dbReference type="PANTHER" id="PTHR41252">
    <property type="entry name" value="BLR2505 PROTEIN"/>
    <property type="match status" value="1"/>
</dbReference>
<dbReference type="PANTHER" id="PTHR41252:SF1">
    <property type="entry name" value="BLR2505 PROTEIN"/>
    <property type="match status" value="1"/>
</dbReference>
<evidence type="ECO:0000259" key="1">
    <source>
        <dbReference type="Pfam" id="PF12680"/>
    </source>
</evidence>
<name>A0A9X4SC13_9BURK</name>
<organism evidence="2 3">
    <name type="scientific">Hydrogenophaga taeniospiralis CCUG 15921</name>
    <dbReference type="NCBI Taxonomy" id="1281780"/>
    <lineage>
        <taxon>Bacteria</taxon>
        <taxon>Pseudomonadati</taxon>
        <taxon>Pseudomonadota</taxon>
        <taxon>Betaproteobacteria</taxon>
        <taxon>Burkholderiales</taxon>
        <taxon>Comamonadaceae</taxon>
        <taxon>Hydrogenophaga</taxon>
    </lineage>
</organism>
<comment type="caution">
    <text evidence="2">The sequence shown here is derived from an EMBL/GenBank/DDBJ whole genome shotgun (WGS) entry which is preliminary data.</text>
</comment>
<dbReference type="InterPro" id="IPR037401">
    <property type="entry name" value="SnoaL-like"/>
</dbReference>
<dbReference type="AlphaFoldDB" id="A0A9X4SC13"/>
<dbReference type="Proteomes" id="UP001152876">
    <property type="component" value="Unassembled WGS sequence"/>
</dbReference>
<dbReference type="Pfam" id="PF12680">
    <property type="entry name" value="SnoaL_2"/>
    <property type="match status" value="1"/>
</dbReference>
<reference evidence="2" key="1">
    <citation type="submission" date="2013-01" db="EMBL/GenBank/DDBJ databases">
        <title>Genome draft of Hydrogenophaga taeniospiralis 2K1.</title>
        <authorList>
            <person name="Gomila M."/>
            <person name="Lalucat J."/>
        </authorList>
    </citation>
    <scope>NUCLEOTIDE SEQUENCE</scope>
    <source>
        <strain evidence="2">CCUG 15921</strain>
    </source>
</reference>
<protein>
    <recommendedName>
        <fullName evidence="1">SnoaL-like domain-containing protein</fullName>
    </recommendedName>
</protein>
<keyword evidence="3" id="KW-1185">Reference proteome</keyword>
<gene>
    <name evidence="2" type="ORF">H010_22311</name>
</gene>
<accession>A0A9X4SC13</accession>
<dbReference type="SUPFAM" id="SSF54427">
    <property type="entry name" value="NTF2-like"/>
    <property type="match status" value="1"/>
</dbReference>
<dbReference type="EMBL" id="AOGK01000029">
    <property type="protein sequence ID" value="MDG5978004.1"/>
    <property type="molecule type" value="Genomic_DNA"/>
</dbReference>
<dbReference type="OrthoDB" id="8375282at2"/>
<dbReference type="RefSeq" id="WP_068171476.1">
    <property type="nucleotide sequence ID" value="NZ_AOGK01000029.1"/>
</dbReference>
<feature type="domain" description="SnoaL-like" evidence="1">
    <location>
        <begin position="9"/>
        <end position="113"/>
    </location>
</feature>